<dbReference type="AlphaFoldDB" id="A0A816BAE4"/>
<dbReference type="Pfam" id="PF05699">
    <property type="entry name" value="Dimer_Tnp_hAT"/>
    <property type="match status" value="1"/>
</dbReference>
<dbReference type="PANTHER" id="PTHR45749">
    <property type="match status" value="1"/>
</dbReference>
<evidence type="ECO:0000313" key="3">
    <source>
        <dbReference type="Proteomes" id="UP000663834"/>
    </source>
</evidence>
<accession>A0A816BAE4</accession>
<protein>
    <recommendedName>
        <fullName evidence="1">HAT C-terminal dimerisation domain-containing protein</fullName>
    </recommendedName>
</protein>
<evidence type="ECO:0000259" key="1">
    <source>
        <dbReference type="Pfam" id="PF05699"/>
    </source>
</evidence>
<sequence>MTRCTEMTELINKIKIIRHGYPNATRIYQFLLALPITVATNERCFSKLKLIKNKLRSTLMPDKMEWLMISSAEKDLLENADLSSFAEEWSHLKNRRVKLV</sequence>
<dbReference type="SUPFAM" id="SSF53098">
    <property type="entry name" value="Ribonuclease H-like"/>
    <property type="match status" value="1"/>
</dbReference>
<dbReference type="PANTHER" id="PTHR45749:SF21">
    <property type="entry name" value="DUF4371 DOMAIN-CONTAINING PROTEIN"/>
    <property type="match status" value="1"/>
</dbReference>
<evidence type="ECO:0000313" key="2">
    <source>
        <dbReference type="EMBL" id="CAF1607703.1"/>
    </source>
</evidence>
<reference evidence="2" key="1">
    <citation type="submission" date="2021-02" db="EMBL/GenBank/DDBJ databases">
        <authorList>
            <person name="Nowell W R."/>
        </authorList>
    </citation>
    <scope>NUCLEOTIDE SEQUENCE</scope>
</reference>
<dbReference type="Proteomes" id="UP000663834">
    <property type="component" value="Unassembled WGS sequence"/>
</dbReference>
<feature type="domain" description="HAT C-terminal dimerisation" evidence="1">
    <location>
        <begin position="19"/>
        <end position="69"/>
    </location>
</feature>
<dbReference type="InterPro" id="IPR008906">
    <property type="entry name" value="HATC_C_dom"/>
</dbReference>
<dbReference type="OrthoDB" id="1750591at2759"/>
<comment type="caution">
    <text evidence="2">The sequence shown here is derived from an EMBL/GenBank/DDBJ whole genome shotgun (WGS) entry which is preliminary data.</text>
</comment>
<organism evidence="2 3">
    <name type="scientific">Rotaria magnacalcarata</name>
    <dbReference type="NCBI Taxonomy" id="392030"/>
    <lineage>
        <taxon>Eukaryota</taxon>
        <taxon>Metazoa</taxon>
        <taxon>Spiralia</taxon>
        <taxon>Gnathifera</taxon>
        <taxon>Rotifera</taxon>
        <taxon>Eurotatoria</taxon>
        <taxon>Bdelloidea</taxon>
        <taxon>Philodinida</taxon>
        <taxon>Philodinidae</taxon>
        <taxon>Rotaria</taxon>
    </lineage>
</organism>
<name>A0A816BAE4_9BILA</name>
<dbReference type="InterPro" id="IPR012337">
    <property type="entry name" value="RNaseH-like_sf"/>
</dbReference>
<gene>
    <name evidence="2" type="ORF">KQP761_LOCUS22995</name>
</gene>
<dbReference type="GO" id="GO:0046983">
    <property type="term" value="F:protein dimerization activity"/>
    <property type="evidence" value="ECO:0007669"/>
    <property type="project" value="InterPro"/>
</dbReference>
<dbReference type="EMBL" id="CAJNOW010012225">
    <property type="protein sequence ID" value="CAF1607703.1"/>
    <property type="molecule type" value="Genomic_DNA"/>
</dbReference>
<proteinExistence type="predicted"/>